<dbReference type="GeneID" id="112155455"/>
<evidence type="ECO:0000313" key="3">
    <source>
        <dbReference type="Ensembl" id="ENSOMEP00000012624.1"/>
    </source>
</evidence>
<dbReference type="CTD" id="729967"/>
<sequence>MSDKKDEENLENEGDGPTTVVYVFPNGDRYEGECSRSDSGELVKSGVGKHTSANGLTYIGEWREDKMQGRGTLQYPSGAQYEGEIKGNMYHGAGTYTFSDGSMYKGHFHENRLKGVGTFTDVEGQVWTGEFHGKEAIGLKLQPVSPKEEA</sequence>
<dbReference type="PANTHER" id="PTHR46917">
    <property type="entry name" value="MORN REPEAT-CONTAINING PROTEIN 2"/>
    <property type="match status" value="1"/>
</dbReference>
<feature type="region of interest" description="Disordered" evidence="2">
    <location>
        <begin position="1"/>
        <end position="21"/>
    </location>
</feature>
<dbReference type="Ensembl" id="ENSOMET00000032789.1">
    <property type="protein sequence ID" value="ENSOMEP00000012624.1"/>
    <property type="gene ID" value="ENSOMEG00000014018.1"/>
</dbReference>
<dbReference type="RefSeq" id="XP_024142861.1">
    <property type="nucleotide sequence ID" value="XM_024287093.2"/>
</dbReference>
<dbReference type="PaxDb" id="30732-ENSOMEP00000012624"/>
<dbReference type="InterPro" id="IPR003409">
    <property type="entry name" value="MORN"/>
</dbReference>
<protein>
    <submittedName>
        <fullName evidence="3">MORN repeat-containing protein 2-like</fullName>
    </submittedName>
</protein>
<dbReference type="InterPro" id="IPR052849">
    <property type="entry name" value="MORN_repeat_protein"/>
</dbReference>
<dbReference type="Proteomes" id="UP000261560">
    <property type="component" value="Unplaced"/>
</dbReference>
<reference evidence="3" key="1">
    <citation type="submission" date="2025-08" db="UniProtKB">
        <authorList>
            <consortium name="Ensembl"/>
        </authorList>
    </citation>
    <scope>IDENTIFICATION</scope>
</reference>
<dbReference type="OrthoDB" id="437960at2759"/>
<dbReference type="PANTHER" id="PTHR46917:SF1">
    <property type="entry name" value="MORN REPEAT-CONTAINING PROTEIN 2"/>
    <property type="match status" value="1"/>
</dbReference>
<keyword evidence="4" id="KW-1185">Reference proteome</keyword>
<proteinExistence type="predicted"/>
<dbReference type="OMA" id="MEGDGQF"/>
<keyword evidence="1" id="KW-0677">Repeat</keyword>
<evidence type="ECO:0000256" key="1">
    <source>
        <dbReference type="ARBA" id="ARBA00022737"/>
    </source>
</evidence>
<organism evidence="3 4">
    <name type="scientific">Oryzias melastigma</name>
    <name type="common">Marine medaka</name>
    <dbReference type="NCBI Taxonomy" id="30732"/>
    <lineage>
        <taxon>Eukaryota</taxon>
        <taxon>Metazoa</taxon>
        <taxon>Chordata</taxon>
        <taxon>Craniata</taxon>
        <taxon>Vertebrata</taxon>
        <taxon>Euteleostomi</taxon>
        <taxon>Actinopterygii</taxon>
        <taxon>Neopterygii</taxon>
        <taxon>Teleostei</taxon>
        <taxon>Neoteleostei</taxon>
        <taxon>Acanthomorphata</taxon>
        <taxon>Ovalentaria</taxon>
        <taxon>Atherinomorphae</taxon>
        <taxon>Beloniformes</taxon>
        <taxon>Adrianichthyidae</taxon>
        <taxon>Oryziinae</taxon>
        <taxon>Oryzias</taxon>
    </lineage>
</organism>
<evidence type="ECO:0000256" key="2">
    <source>
        <dbReference type="SAM" id="MobiDB-lite"/>
    </source>
</evidence>
<evidence type="ECO:0000313" key="4">
    <source>
        <dbReference type="Proteomes" id="UP000261560"/>
    </source>
</evidence>
<reference evidence="3" key="2">
    <citation type="submission" date="2025-09" db="UniProtKB">
        <authorList>
            <consortium name="Ensembl"/>
        </authorList>
    </citation>
    <scope>IDENTIFICATION</scope>
</reference>
<dbReference type="STRING" id="30732.ENSOMEP00000012624"/>
<accession>A0A3B3C4W4</accession>
<dbReference type="GeneTree" id="ENSGT00940000175780"/>
<dbReference type="Pfam" id="PF02493">
    <property type="entry name" value="MORN"/>
    <property type="match status" value="4"/>
</dbReference>
<dbReference type="Gene3D" id="2.20.110.10">
    <property type="entry name" value="Histone H3 K4-specific methyltransferase SET7/9 N-terminal domain"/>
    <property type="match status" value="2"/>
</dbReference>
<dbReference type="AlphaFoldDB" id="A0A3B3C4W4"/>
<name>A0A3B3C4W4_ORYME</name>
<dbReference type="KEGG" id="oml:112155455"/>
<dbReference type="SMART" id="SM00698">
    <property type="entry name" value="MORN"/>
    <property type="match status" value="3"/>
</dbReference>
<dbReference type="SUPFAM" id="SSF82185">
    <property type="entry name" value="Histone H3 K4-specific methyltransferase SET7/9 N-terminal domain"/>
    <property type="match status" value="1"/>
</dbReference>